<evidence type="ECO:0000256" key="1">
    <source>
        <dbReference type="ARBA" id="ARBA00018953"/>
    </source>
</evidence>
<keyword evidence="2 5" id="KW-0808">Transferase</keyword>
<dbReference type="NCBIfam" id="TIGR00128">
    <property type="entry name" value="fabD"/>
    <property type="match status" value="1"/>
</dbReference>
<dbReference type="SUPFAM" id="SSF55048">
    <property type="entry name" value="Probable ACP-binding domain of malonyl-CoA ACP transacylase"/>
    <property type="match status" value="1"/>
</dbReference>
<reference evidence="5 6" key="1">
    <citation type="submission" date="2019-02" db="EMBL/GenBank/DDBJ databases">
        <title>Deep-cultivation of Planctomycetes and their phenomic and genomic characterization uncovers novel biology.</title>
        <authorList>
            <person name="Wiegand S."/>
            <person name="Jogler M."/>
            <person name="Boedeker C."/>
            <person name="Pinto D."/>
            <person name="Vollmers J."/>
            <person name="Rivas-Marin E."/>
            <person name="Kohn T."/>
            <person name="Peeters S.H."/>
            <person name="Heuer A."/>
            <person name="Rast P."/>
            <person name="Oberbeckmann S."/>
            <person name="Bunk B."/>
            <person name="Jeske O."/>
            <person name="Meyerdierks A."/>
            <person name="Storesund J.E."/>
            <person name="Kallscheuer N."/>
            <person name="Luecker S."/>
            <person name="Lage O.M."/>
            <person name="Pohl T."/>
            <person name="Merkel B.J."/>
            <person name="Hornburger P."/>
            <person name="Mueller R.-W."/>
            <person name="Bruemmer F."/>
            <person name="Labrenz M."/>
            <person name="Spormann A.M."/>
            <person name="Op den Camp H."/>
            <person name="Overmann J."/>
            <person name="Amann R."/>
            <person name="Jetten M.S.M."/>
            <person name="Mascher T."/>
            <person name="Medema M.H."/>
            <person name="Devos D.P."/>
            <person name="Kaster A.-K."/>
            <person name="Ovreas L."/>
            <person name="Rohde M."/>
            <person name="Galperin M.Y."/>
            <person name="Jogler C."/>
        </authorList>
    </citation>
    <scope>NUCLEOTIDE SEQUENCE [LARGE SCALE GENOMIC DNA]</scope>
    <source>
        <strain evidence="5 6">Q31a</strain>
    </source>
</reference>
<feature type="domain" description="Malonyl-CoA:ACP transacylase (MAT)" evidence="4">
    <location>
        <begin position="6"/>
        <end position="299"/>
    </location>
</feature>
<dbReference type="PIRSF" id="PIRSF000446">
    <property type="entry name" value="Mct"/>
    <property type="match status" value="1"/>
</dbReference>
<dbReference type="Proteomes" id="UP000318017">
    <property type="component" value="Chromosome"/>
</dbReference>
<name>A0A518GG05_9BACT</name>
<dbReference type="PANTHER" id="PTHR47170">
    <property type="entry name" value="MALONYL-COA ACP TRANSACYLASE, ACP-BINDING"/>
    <property type="match status" value="1"/>
</dbReference>
<feature type="active site" evidence="3">
    <location>
        <position position="204"/>
    </location>
</feature>
<organism evidence="5 6">
    <name type="scientific">Aureliella helgolandensis</name>
    <dbReference type="NCBI Taxonomy" id="2527968"/>
    <lineage>
        <taxon>Bacteria</taxon>
        <taxon>Pseudomonadati</taxon>
        <taxon>Planctomycetota</taxon>
        <taxon>Planctomycetia</taxon>
        <taxon>Pirellulales</taxon>
        <taxon>Pirellulaceae</taxon>
        <taxon>Aureliella</taxon>
    </lineage>
</organism>
<dbReference type="EC" id="2.3.1.39" evidence="2"/>
<keyword evidence="6" id="KW-1185">Reference proteome</keyword>
<dbReference type="Gene3D" id="3.30.70.250">
    <property type="entry name" value="Malonyl-CoA ACP transacylase, ACP-binding"/>
    <property type="match status" value="1"/>
</dbReference>
<sequence length="302" mass="31952">MNIGILFPGQGAQAVGMGAALCERSSIARDLFTEASQILDFDLLELCQTGPAEQLNRTEFCQPALFVHSFAALKQLEADRPELWDSVAAVAGLSLGEYTAVAAAGGVTFADAVRLVHIRGRAMQAAADAVSSSMSSIIGLDQDKISDACQAASDPQHFAQVANLLCPGNIAISGHTAAIERAEELCMAAGAMKAIRLQVAGAFHTPLMQPAVEQLTAALANVEFKQTRVPVYSNVDAGPHTTPDEFRSLLARQVVNPVLWEASLRAMLAAGIEQFIEIGAGRILAGTLKRINRKTPCENLGE</sequence>
<dbReference type="KEGG" id="ahel:Q31a_59120"/>
<dbReference type="EMBL" id="CP036298">
    <property type="protein sequence ID" value="QDV27523.1"/>
    <property type="molecule type" value="Genomic_DNA"/>
</dbReference>
<dbReference type="InterPro" id="IPR004410">
    <property type="entry name" value="Malonyl_CoA-ACP_transAc_FabD"/>
</dbReference>
<evidence type="ECO:0000313" key="5">
    <source>
        <dbReference type="EMBL" id="QDV27523.1"/>
    </source>
</evidence>
<dbReference type="Gene3D" id="3.40.366.10">
    <property type="entry name" value="Malonyl-Coenzyme A Acyl Carrier Protein, domain 2"/>
    <property type="match status" value="1"/>
</dbReference>
<gene>
    <name evidence="5" type="primary">fabD</name>
    <name evidence="5" type="ORF">Q31a_59120</name>
</gene>
<comment type="catalytic activity">
    <reaction evidence="2">
        <text>holo-[ACP] + malonyl-CoA = malonyl-[ACP] + CoA</text>
        <dbReference type="Rhea" id="RHEA:41792"/>
        <dbReference type="Rhea" id="RHEA-COMP:9623"/>
        <dbReference type="Rhea" id="RHEA-COMP:9685"/>
        <dbReference type="ChEBI" id="CHEBI:57287"/>
        <dbReference type="ChEBI" id="CHEBI:57384"/>
        <dbReference type="ChEBI" id="CHEBI:64479"/>
        <dbReference type="ChEBI" id="CHEBI:78449"/>
        <dbReference type="EC" id="2.3.1.39"/>
    </reaction>
</comment>
<dbReference type="InterPro" id="IPR001227">
    <property type="entry name" value="Ac_transferase_dom_sf"/>
</dbReference>
<dbReference type="PANTHER" id="PTHR47170:SF2">
    <property type="entry name" value="MALONYL-COA:ACP TRANSACYLASE (MAT) DOMAIN-CONTAINING PROTEIN"/>
    <property type="match status" value="1"/>
</dbReference>
<dbReference type="InterPro" id="IPR024925">
    <property type="entry name" value="Malonyl_CoA-ACP_transAc"/>
</dbReference>
<keyword evidence="2 5" id="KW-0012">Acyltransferase</keyword>
<dbReference type="InterPro" id="IPR016036">
    <property type="entry name" value="Malonyl_transacylase_ACP-bd"/>
</dbReference>
<dbReference type="Pfam" id="PF00698">
    <property type="entry name" value="Acyl_transf_1"/>
    <property type="match status" value="1"/>
</dbReference>
<dbReference type="InterPro" id="IPR014043">
    <property type="entry name" value="Acyl_transferase_dom"/>
</dbReference>
<evidence type="ECO:0000256" key="3">
    <source>
        <dbReference type="PIRSR" id="PIRSR000446-1"/>
    </source>
</evidence>
<evidence type="ECO:0000259" key="4">
    <source>
        <dbReference type="SMART" id="SM00827"/>
    </source>
</evidence>
<evidence type="ECO:0000313" key="6">
    <source>
        <dbReference type="Proteomes" id="UP000318017"/>
    </source>
</evidence>
<dbReference type="SUPFAM" id="SSF52151">
    <property type="entry name" value="FabD/lysophospholipase-like"/>
    <property type="match status" value="1"/>
</dbReference>
<dbReference type="InterPro" id="IPR016035">
    <property type="entry name" value="Acyl_Trfase/lysoPLipase"/>
</dbReference>
<feature type="active site" evidence="3">
    <location>
        <position position="94"/>
    </location>
</feature>
<comment type="similarity">
    <text evidence="2">Belongs to the fabD family.</text>
</comment>
<dbReference type="RefSeq" id="WP_231690959.1">
    <property type="nucleotide sequence ID" value="NZ_CP036298.1"/>
</dbReference>
<proteinExistence type="inferred from homology"/>
<accession>A0A518GG05</accession>
<dbReference type="SMART" id="SM00827">
    <property type="entry name" value="PKS_AT"/>
    <property type="match status" value="1"/>
</dbReference>
<dbReference type="AlphaFoldDB" id="A0A518GG05"/>
<evidence type="ECO:0000256" key="2">
    <source>
        <dbReference type="PIRNR" id="PIRNR000446"/>
    </source>
</evidence>
<protein>
    <recommendedName>
        <fullName evidence="1 2">Malonyl CoA-acyl carrier protein transacylase</fullName>
        <ecNumber evidence="2">2.3.1.39</ecNumber>
    </recommendedName>
</protein>
<dbReference type="GO" id="GO:0004314">
    <property type="term" value="F:[acyl-carrier-protein] S-malonyltransferase activity"/>
    <property type="evidence" value="ECO:0007669"/>
    <property type="project" value="UniProtKB-EC"/>
</dbReference>
<dbReference type="InterPro" id="IPR052760">
    <property type="entry name" value="Mitochondrial_malonyltrans"/>
</dbReference>